<evidence type="ECO:0000256" key="1">
    <source>
        <dbReference type="ARBA" id="ARBA00001947"/>
    </source>
</evidence>
<sequence length="303" mass="33738">MQQHSGQHLLSAVMETHFGISTLGWSLDLDTSSVEIPRKPTAEEQEMIQICCNKLIRDLVPVTVSSTKEAVSSLPKDYDVTSGLVRVITIGEIDKNPCCGTHVTNTGYLQQIVLLHLTPVRGTNFRLHFVVGDRVARLLTKSYKSLRTVSADLSCGIDDVEEKVKSSLELTRNLQRKEKYWRFIVAADEANRIRMELERRGRAYVYRAEAGLDFLTNVSIQLGQEITGLVVMFSGEGNNGGSIIVVGDPVKVKNMTTRITTILKHVKGGGKGAKWQGKVSKWEKGEIEQMKQMLEIGENNAYC</sequence>
<dbReference type="GO" id="GO:0004812">
    <property type="term" value="F:aminoacyl-tRNA ligase activity"/>
    <property type="evidence" value="ECO:0007669"/>
    <property type="project" value="InterPro"/>
</dbReference>
<dbReference type="EMBL" id="LXFE01000322">
    <property type="protein sequence ID" value="OLL25776.1"/>
    <property type="molecule type" value="Genomic_DNA"/>
</dbReference>
<dbReference type="GO" id="GO:0002196">
    <property type="term" value="F:Ser-tRNA(Ala) deacylase activity"/>
    <property type="evidence" value="ECO:0007669"/>
    <property type="project" value="TreeGrafter"/>
</dbReference>
<dbReference type="STRING" id="1198029.A0A1U7LSX6"/>
<dbReference type="Gene3D" id="3.30.980.10">
    <property type="entry name" value="Threonyl-trna Synthetase, Chain A, domain 2"/>
    <property type="match status" value="1"/>
</dbReference>
<keyword evidence="3" id="KW-0862">Zinc</keyword>
<dbReference type="InterPro" id="IPR018163">
    <property type="entry name" value="Thr/Ala-tRNA-synth_IIc_edit"/>
</dbReference>
<dbReference type="Proteomes" id="UP000186594">
    <property type="component" value="Unassembled WGS sequence"/>
</dbReference>
<evidence type="ECO:0000313" key="6">
    <source>
        <dbReference type="Proteomes" id="UP000186594"/>
    </source>
</evidence>
<dbReference type="GO" id="GO:0043039">
    <property type="term" value="P:tRNA aminoacylation"/>
    <property type="evidence" value="ECO:0007669"/>
    <property type="project" value="InterPro"/>
</dbReference>
<dbReference type="GO" id="GO:0005524">
    <property type="term" value="F:ATP binding"/>
    <property type="evidence" value="ECO:0007669"/>
    <property type="project" value="InterPro"/>
</dbReference>
<dbReference type="GO" id="GO:0046872">
    <property type="term" value="F:metal ion binding"/>
    <property type="evidence" value="ECO:0007669"/>
    <property type="project" value="UniProtKB-KW"/>
</dbReference>
<gene>
    <name evidence="5" type="ORF">NEOLI_000661</name>
</gene>
<dbReference type="Pfam" id="PF07973">
    <property type="entry name" value="tRNA_SAD"/>
    <property type="match status" value="1"/>
</dbReference>
<dbReference type="OMA" id="REIXREL"/>
<dbReference type="AlphaFoldDB" id="A0A1U7LSX6"/>
<protein>
    <submittedName>
        <fullName evidence="5">Alanyl-tRNA editing protein Aarsd1</fullName>
    </submittedName>
</protein>
<accession>A0A1U7LSX6</accession>
<dbReference type="OrthoDB" id="288942at2759"/>
<dbReference type="SUPFAM" id="SSF55186">
    <property type="entry name" value="ThrRS/AlaRS common domain"/>
    <property type="match status" value="1"/>
</dbReference>
<proteinExistence type="predicted"/>
<keyword evidence="6" id="KW-1185">Reference proteome</keyword>
<name>A0A1U7LSX6_NEOID</name>
<feature type="domain" description="Threonyl/alanyl tRNA synthetase SAD" evidence="4">
    <location>
        <begin position="85"/>
        <end position="128"/>
    </location>
</feature>
<comment type="cofactor">
    <cofactor evidence="1">
        <name>Zn(2+)</name>
        <dbReference type="ChEBI" id="CHEBI:29105"/>
    </cofactor>
</comment>
<comment type="caution">
    <text evidence="5">The sequence shown here is derived from an EMBL/GenBank/DDBJ whole genome shotgun (WGS) entry which is preliminary data.</text>
</comment>
<evidence type="ECO:0000313" key="5">
    <source>
        <dbReference type="EMBL" id="OLL25776.1"/>
    </source>
</evidence>
<reference evidence="5 6" key="1">
    <citation type="submission" date="2016-04" db="EMBL/GenBank/DDBJ databases">
        <title>Evolutionary innovation and constraint leading to complex multicellularity in the Ascomycota.</title>
        <authorList>
            <person name="Cisse O."/>
            <person name="Nguyen A."/>
            <person name="Hewitt D.A."/>
            <person name="Jedd G."/>
            <person name="Stajich J.E."/>
        </authorList>
    </citation>
    <scope>NUCLEOTIDE SEQUENCE [LARGE SCALE GENOMIC DNA]</scope>
    <source>
        <strain evidence="5 6">DAH-3</strain>
    </source>
</reference>
<organism evidence="5 6">
    <name type="scientific">Neolecta irregularis (strain DAH-3)</name>
    <dbReference type="NCBI Taxonomy" id="1198029"/>
    <lineage>
        <taxon>Eukaryota</taxon>
        <taxon>Fungi</taxon>
        <taxon>Dikarya</taxon>
        <taxon>Ascomycota</taxon>
        <taxon>Taphrinomycotina</taxon>
        <taxon>Neolectales</taxon>
        <taxon>Neolectaceae</taxon>
        <taxon>Neolecta</taxon>
    </lineage>
</organism>
<dbReference type="PANTHER" id="PTHR43462">
    <property type="entry name" value="ALANYL-TRNA EDITING PROTEIN"/>
    <property type="match status" value="1"/>
</dbReference>
<evidence type="ECO:0000256" key="2">
    <source>
        <dbReference type="ARBA" id="ARBA00022723"/>
    </source>
</evidence>
<evidence type="ECO:0000259" key="4">
    <source>
        <dbReference type="SMART" id="SM00863"/>
    </source>
</evidence>
<keyword evidence="2" id="KW-0479">Metal-binding</keyword>
<dbReference type="SMART" id="SM00863">
    <property type="entry name" value="tRNA_SAD"/>
    <property type="match status" value="1"/>
</dbReference>
<dbReference type="PANTHER" id="PTHR43462:SF1">
    <property type="entry name" value="ALANYL-TRNA EDITING PROTEIN AARSD1"/>
    <property type="match status" value="1"/>
</dbReference>
<dbReference type="InterPro" id="IPR012947">
    <property type="entry name" value="tRNA_SAD"/>
</dbReference>
<evidence type="ECO:0000256" key="3">
    <source>
        <dbReference type="ARBA" id="ARBA00022833"/>
    </source>
</evidence>
<dbReference type="InterPro" id="IPR051335">
    <property type="entry name" value="Alanyl-tRNA_Editing_Enzymes"/>
</dbReference>